<keyword evidence="1 9" id="KW-0436">Ligase</keyword>
<evidence type="ECO:0000256" key="1">
    <source>
        <dbReference type="ARBA" id="ARBA00022598"/>
    </source>
</evidence>
<dbReference type="InterPro" id="IPR054350">
    <property type="entry name" value="PurT/PurK_preATP-grasp"/>
</dbReference>
<dbReference type="Proteomes" id="UP000028569">
    <property type="component" value="Chromosome"/>
</dbReference>
<dbReference type="Gene3D" id="3.30.1490.20">
    <property type="entry name" value="ATP-grasp fold, A domain"/>
    <property type="match status" value="1"/>
</dbReference>
<dbReference type="EMBL" id="CP006018">
    <property type="protein sequence ID" value="AIC92201.1"/>
    <property type="molecule type" value="Genomic_DNA"/>
</dbReference>
<evidence type="ECO:0000313" key="10">
    <source>
        <dbReference type="Proteomes" id="UP000028569"/>
    </source>
</evidence>
<dbReference type="NCBIfam" id="NF006766">
    <property type="entry name" value="PRK09288.1"/>
    <property type="match status" value="1"/>
</dbReference>
<dbReference type="PANTHER" id="PTHR43055">
    <property type="entry name" value="FORMATE-DEPENDENT PHOSPHORIBOSYLGLYCINAMIDE FORMYLTRANSFERASE"/>
    <property type="match status" value="1"/>
</dbReference>
<dbReference type="SUPFAM" id="SSF52440">
    <property type="entry name" value="PreATP-grasp domain"/>
    <property type="match status" value="1"/>
</dbReference>
<evidence type="ECO:0000256" key="7">
    <source>
        <dbReference type="SAM" id="MobiDB-lite"/>
    </source>
</evidence>
<dbReference type="RefSeq" id="WP_081830799.1">
    <property type="nucleotide sequence ID" value="NZ_CP006018.1"/>
</dbReference>
<evidence type="ECO:0000259" key="8">
    <source>
        <dbReference type="PROSITE" id="PS50975"/>
    </source>
</evidence>
<dbReference type="GO" id="GO:0005829">
    <property type="term" value="C:cytosol"/>
    <property type="evidence" value="ECO:0007669"/>
    <property type="project" value="TreeGrafter"/>
</dbReference>
<dbReference type="InterPro" id="IPR048740">
    <property type="entry name" value="PurT_C"/>
</dbReference>
<dbReference type="GO" id="GO:0016740">
    <property type="term" value="F:transferase activity"/>
    <property type="evidence" value="ECO:0007669"/>
    <property type="project" value="UniProtKB-KW"/>
</dbReference>
<evidence type="ECO:0000256" key="6">
    <source>
        <dbReference type="PROSITE-ProRule" id="PRU00409"/>
    </source>
</evidence>
<dbReference type="PROSITE" id="PS50975">
    <property type="entry name" value="ATP_GRASP"/>
    <property type="match status" value="1"/>
</dbReference>
<dbReference type="OrthoDB" id="9804625at2"/>
<dbReference type="KEGG" id="bii:BINDI_0937"/>
<dbReference type="Gene3D" id="3.40.50.20">
    <property type="match status" value="1"/>
</dbReference>
<feature type="region of interest" description="Disordered" evidence="7">
    <location>
        <begin position="1"/>
        <end position="25"/>
    </location>
</feature>
<dbReference type="Pfam" id="PF21244">
    <property type="entry name" value="PurT_C"/>
    <property type="match status" value="1"/>
</dbReference>
<sequence length="445" mass="48338">MTNSVMSAGPPSATDRPLGNPQGSQPTRVLLLGSGELGREICISLIRLGAWVCAVDSYQDAPAAQVAQSSKVLPMTDPEALRALITEIRPDLIVPEVEAIATDQLEWAAKQGIQVIPSSGLAAMCMDREALRTFAHDTVGLDTTPYRFAQNPEQLRLGAEQVGLPCIVKPVMSSSGHGQTMVRTWQDLDEAWRVAQTDARAGGHEGRPCRVIVEALAPLAHELTILTVSSSAGIATCEPIGQCQEDGDYQQSWQPAGLDQAILEGATSMARRLVLAMTNLARKQGETGWGVYGVEIFVLKDGRILFNEVSPRPHDTGMVTMISQRLSEFDLHARAILGIPVRQEDLELMLPPGWSAASKAVLTRGEGEVTFTGVPRVLSEPGTDLRIFSKPEVHGQRRMAVALAEGSDQDEVRRKTDRMVQGLHARVGIKTEHKSRGRSERQNRI</sequence>
<feature type="domain" description="ATP-grasp" evidence="8">
    <location>
        <begin position="133"/>
        <end position="337"/>
    </location>
</feature>
<dbReference type="PANTHER" id="PTHR43055:SF1">
    <property type="entry name" value="FORMATE-DEPENDENT PHOSPHORIBOSYLGLYCINAMIDE FORMYLTRANSFERASE"/>
    <property type="match status" value="1"/>
</dbReference>
<dbReference type="InterPro" id="IPR011761">
    <property type="entry name" value="ATP-grasp"/>
</dbReference>
<protein>
    <submittedName>
        <fullName evidence="9">Phosphoribosylglycinamide formyltransferase 2</fullName>
        <ecNumber evidence="9">6.3.4.18</ecNumber>
    </submittedName>
</protein>
<keyword evidence="2 6" id="KW-0547">Nucleotide-binding</keyword>
<dbReference type="Pfam" id="PF22660">
    <property type="entry name" value="RS_preATP-grasp-like"/>
    <property type="match status" value="1"/>
</dbReference>
<organism evidence="9 10">
    <name type="scientific">Bifidobacterium [indicum] DSM 20214 = LMG 11587</name>
    <dbReference type="NCBI Taxonomy" id="1341694"/>
    <lineage>
        <taxon>Bacteria</taxon>
        <taxon>Bacillati</taxon>
        <taxon>Actinomycetota</taxon>
        <taxon>Actinomycetes</taxon>
        <taxon>Bifidobacteriales</taxon>
        <taxon>Bifidobacteriaceae</taxon>
        <taxon>Bifidobacterium</taxon>
    </lineage>
</organism>
<dbReference type="GO" id="GO:0006164">
    <property type="term" value="P:purine nucleotide biosynthetic process"/>
    <property type="evidence" value="ECO:0007669"/>
    <property type="project" value="UniProtKB-KW"/>
</dbReference>
<dbReference type="InterPro" id="IPR016185">
    <property type="entry name" value="PreATP-grasp_dom_sf"/>
</dbReference>
<dbReference type="GO" id="GO:0034028">
    <property type="term" value="F:5-(carboxyamino)imidazole ribonucleotide synthase activity"/>
    <property type="evidence" value="ECO:0007669"/>
    <property type="project" value="UniProtKB-EC"/>
</dbReference>
<accession>A0A087VV50</accession>
<dbReference type="InterPro" id="IPR011054">
    <property type="entry name" value="Rudment_hybrid_motif"/>
</dbReference>
<reference evidence="9 10" key="1">
    <citation type="journal article" date="2014" name="Appl. Environ. Microbiol.">
        <title>Genomic encyclopedia of type strains of the genus Bifidobacterium.</title>
        <authorList>
            <person name="Milani C."/>
            <person name="Lugli G.A."/>
            <person name="Duranti S."/>
            <person name="Turroni F."/>
            <person name="Bottacini F."/>
            <person name="Mangifesta M."/>
            <person name="Sanchez B."/>
            <person name="Viappiani A."/>
            <person name="Mancabelli L."/>
            <person name="Taminiau B."/>
            <person name="Delcenserie V."/>
            <person name="Barrangou R."/>
            <person name="Margolles A."/>
            <person name="van Sinderen D."/>
            <person name="Ventura M."/>
        </authorList>
    </citation>
    <scope>NUCLEOTIDE SEQUENCE [LARGE SCALE GENOMIC DNA]</scope>
    <source>
        <strain evidence="9 10">LMG 11587</strain>
    </source>
</reference>
<dbReference type="Gene3D" id="3.30.470.20">
    <property type="entry name" value="ATP-grasp fold, B domain"/>
    <property type="match status" value="1"/>
</dbReference>
<dbReference type="AlphaFoldDB" id="A0A087VV50"/>
<evidence type="ECO:0000256" key="5">
    <source>
        <dbReference type="ARBA" id="ARBA00025704"/>
    </source>
</evidence>
<evidence type="ECO:0000256" key="4">
    <source>
        <dbReference type="ARBA" id="ARBA00022840"/>
    </source>
</evidence>
<dbReference type="Pfam" id="PF02222">
    <property type="entry name" value="ATP-grasp"/>
    <property type="match status" value="1"/>
</dbReference>
<gene>
    <name evidence="9" type="ORF">BINDI_0937</name>
</gene>
<dbReference type="InterPro" id="IPR013815">
    <property type="entry name" value="ATP_grasp_subdomain_1"/>
</dbReference>
<keyword evidence="9" id="KW-0808">Transferase</keyword>
<dbReference type="EC" id="6.3.4.18" evidence="9"/>
<evidence type="ECO:0000256" key="3">
    <source>
        <dbReference type="ARBA" id="ARBA00022755"/>
    </source>
</evidence>
<dbReference type="SUPFAM" id="SSF56059">
    <property type="entry name" value="Glutathione synthetase ATP-binding domain-like"/>
    <property type="match status" value="1"/>
</dbReference>
<comment type="pathway">
    <text evidence="5">Purine metabolism.</text>
</comment>
<evidence type="ECO:0000256" key="2">
    <source>
        <dbReference type="ARBA" id="ARBA00022741"/>
    </source>
</evidence>
<dbReference type="HOGENOM" id="CLU_011534_1_3_11"/>
<dbReference type="InterPro" id="IPR003135">
    <property type="entry name" value="ATP-grasp_carboxylate-amine"/>
</dbReference>
<evidence type="ECO:0000313" key="9">
    <source>
        <dbReference type="EMBL" id="AIC92201.1"/>
    </source>
</evidence>
<dbReference type="SUPFAM" id="SSF51246">
    <property type="entry name" value="Rudiment single hybrid motif"/>
    <property type="match status" value="1"/>
</dbReference>
<keyword evidence="3" id="KW-0658">Purine biosynthesis</keyword>
<keyword evidence="10" id="KW-1185">Reference proteome</keyword>
<keyword evidence="4 6" id="KW-0067">ATP-binding</keyword>
<dbReference type="GO" id="GO:0046872">
    <property type="term" value="F:metal ion binding"/>
    <property type="evidence" value="ECO:0007669"/>
    <property type="project" value="InterPro"/>
</dbReference>
<dbReference type="GO" id="GO:0005524">
    <property type="term" value="F:ATP binding"/>
    <property type="evidence" value="ECO:0007669"/>
    <property type="project" value="UniProtKB-UniRule"/>
</dbReference>
<name>A0A087VV50_9BIFI</name>
<proteinExistence type="predicted"/>